<evidence type="ECO:0000256" key="5">
    <source>
        <dbReference type="SAM" id="SignalP"/>
    </source>
</evidence>
<keyword evidence="8" id="KW-1185">Reference proteome</keyword>
<dbReference type="GO" id="GO:0030036">
    <property type="term" value="P:actin cytoskeleton organization"/>
    <property type="evidence" value="ECO:0007669"/>
    <property type="project" value="InterPro"/>
</dbReference>
<dbReference type="EMBL" id="JAUUTY010000001">
    <property type="protein sequence ID" value="KAK1695022.1"/>
    <property type="molecule type" value="Genomic_DNA"/>
</dbReference>
<dbReference type="SUPFAM" id="SSF81296">
    <property type="entry name" value="E set domains"/>
    <property type="match status" value="3"/>
</dbReference>
<evidence type="ECO:0000256" key="4">
    <source>
        <dbReference type="SAM" id="Phobius"/>
    </source>
</evidence>
<dbReference type="Pfam" id="PF23616">
    <property type="entry name" value="Ig_GEX2_N"/>
    <property type="match status" value="2"/>
</dbReference>
<dbReference type="PANTHER" id="PTHR38537:SF8">
    <property type="entry name" value="FILAMIN-A"/>
    <property type="match status" value="1"/>
</dbReference>
<evidence type="ECO:0000259" key="6">
    <source>
        <dbReference type="Pfam" id="PF23616"/>
    </source>
</evidence>
<dbReference type="PROSITE" id="PS50194">
    <property type="entry name" value="FILAMIN_REPEAT"/>
    <property type="match status" value="3"/>
</dbReference>
<reference evidence="7" key="1">
    <citation type="submission" date="2023-07" db="EMBL/GenBank/DDBJ databases">
        <title>A chromosome-level genome assembly of Lolium multiflorum.</title>
        <authorList>
            <person name="Chen Y."/>
            <person name="Copetti D."/>
            <person name="Kolliker R."/>
            <person name="Studer B."/>
        </authorList>
    </citation>
    <scope>NUCLEOTIDE SEQUENCE</scope>
    <source>
        <strain evidence="7">02402/16</strain>
        <tissue evidence="7">Leaf</tissue>
    </source>
</reference>
<evidence type="ECO:0000256" key="3">
    <source>
        <dbReference type="SAM" id="MobiDB-lite"/>
    </source>
</evidence>
<organism evidence="7 8">
    <name type="scientific">Lolium multiflorum</name>
    <name type="common">Italian ryegrass</name>
    <name type="synonym">Lolium perenne subsp. multiflorum</name>
    <dbReference type="NCBI Taxonomy" id="4521"/>
    <lineage>
        <taxon>Eukaryota</taxon>
        <taxon>Viridiplantae</taxon>
        <taxon>Streptophyta</taxon>
        <taxon>Embryophyta</taxon>
        <taxon>Tracheophyta</taxon>
        <taxon>Spermatophyta</taxon>
        <taxon>Magnoliopsida</taxon>
        <taxon>Liliopsida</taxon>
        <taxon>Poales</taxon>
        <taxon>Poaceae</taxon>
        <taxon>BOP clade</taxon>
        <taxon>Pooideae</taxon>
        <taxon>Poodae</taxon>
        <taxon>Poeae</taxon>
        <taxon>Poeae Chloroplast Group 2 (Poeae type)</taxon>
        <taxon>Loliodinae</taxon>
        <taxon>Loliinae</taxon>
        <taxon>Lolium</taxon>
    </lineage>
</organism>
<feature type="repeat" description="Filamin" evidence="2">
    <location>
        <begin position="214"/>
        <end position="249"/>
    </location>
</feature>
<dbReference type="Gene3D" id="2.60.40.10">
    <property type="entry name" value="Immunoglobulins"/>
    <property type="match status" value="3"/>
</dbReference>
<keyword evidence="1" id="KW-0677">Repeat</keyword>
<keyword evidence="4" id="KW-1133">Transmembrane helix</keyword>
<feature type="transmembrane region" description="Helical" evidence="4">
    <location>
        <begin position="1006"/>
        <end position="1032"/>
    </location>
</feature>
<dbReference type="GO" id="GO:0048235">
    <property type="term" value="P:pollen sperm cell differentiation"/>
    <property type="evidence" value="ECO:0007669"/>
    <property type="project" value="TreeGrafter"/>
</dbReference>
<evidence type="ECO:0000256" key="1">
    <source>
        <dbReference type="ARBA" id="ARBA00022737"/>
    </source>
</evidence>
<dbReference type="InterPro" id="IPR017868">
    <property type="entry name" value="Filamin/ABP280_repeat-like"/>
</dbReference>
<dbReference type="PANTHER" id="PTHR38537">
    <property type="entry name" value="JITTERBUG, ISOFORM N"/>
    <property type="match status" value="1"/>
</dbReference>
<proteinExistence type="predicted"/>
<evidence type="ECO:0000313" key="7">
    <source>
        <dbReference type="EMBL" id="KAK1695022.1"/>
    </source>
</evidence>
<feature type="domain" description="GEX2 N-terminal Ig-like" evidence="6">
    <location>
        <begin position="143"/>
        <end position="249"/>
    </location>
</feature>
<accession>A0AAD8TZL7</accession>
<keyword evidence="5" id="KW-0732">Signal</keyword>
<evidence type="ECO:0000313" key="8">
    <source>
        <dbReference type="Proteomes" id="UP001231189"/>
    </source>
</evidence>
<feature type="region of interest" description="Disordered" evidence="3">
    <location>
        <begin position="1043"/>
        <end position="1072"/>
    </location>
</feature>
<sequence>MANSVALSLLTLALLLRVAPSTAQNPPIARRPAFAFGWLDGRQTFRAGDTAGIIIMSFDLPDANVSAVRRSGSFTLTVRGKTGNSTYAADVRAHLEGAPPSWTITFVPLRAGDFVAVLEELRFAIGISTLYYTVAARDLHPSASLASWMYFTGYVVAGSKAFVSVVPRDAFGNAVPREADGMPPGDGYFRVSGSYLNGTAVKFLDFQYNGWTADGRLSLEFVPTLAGDFLVQVYGDNRPLRDSPLLLTVKPGPIDIAKSTADWKHGTNVLQIFSRLEIFINQKDLYGNLVPEIHPFDAAVVEKASNLSVPVGDLRIEAVAEGIQVLSFNVGEPGEFVLTILDLQLKQNLSNMAYIYNVFVGYADGSNSFANGSGIAQSVAGSVSSFMVFLEDQYRDPSPVEPAMLQVQILSKNGTSVLNPIISPVREPNETISMDGPNPSDYGPAEHHKMVAGNSTLQASHFNVSYTPEIAGEYDIWVLCGNIVLNNGNPYNMTVSPGAVSTSIPSDPLFEPRVKRSVRNEVTLWLHDSFMNPVVSLEPKLRLHLTSANIPTLVNTSSFAAEEFVDNKDGSYTTYYVAKYLGSYSFCTQLNNTQLPPCPFEVHVLGDDYFSQVKNDNISVWEDESVSFGVLSNDYIAAGQPEGVNLSSPLHGSVLEYDQSYRYTPFEGFFGNDSFSYTVSDQHSNVASGNVFISVLCRPPHFISLPKKLHVTEDIIGPKFGGFPGIEIIYSDTAENISVTVKAQSGKVLLAPMTMKVQQTSDDVISISRGARSGKDINLQGMVEAINVALKFLRYIGNEDFYGEDVIMLSAKNRNGIEHTKLNIFVQPINDPPVILAPKSIFLGGKESREGYQIFDKQRDPFEFSIVEPDLRHYPGNKSHLLLVLSLEVLEGTLVMTLPAGIVATAELKADGTNHWQSLQAYVAIAHHFVLRGTGIRFHGNVSDCNNAMQRLFYQGASHETRLFITVNDLGNYGCYPDCSEMMSTPLSTAKTVRLVKTKPMNSRRAILVGSAIAIEILAMLCLGGVMLYFLVKCMSQLKGKQRDPVNNEVRNAEQTTSRQMSQSPSDDAGYSSAPAAVLSLGGNRSSCRQRYGVLNQFKVPRERKAKSNGSNFTDRFRHVRIFSMAEIRNMCLMHR</sequence>
<protein>
    <recommendedName>
        <fullName evidence="6">GEX2 N-terminal Ig-like domain-containing protein</fullName>
    </recommendedName>
</protein>
<gene>
    <name evidence="7" type="ORF">QYE76_011719</name>
</gene>
<keyword evidence="4" id="KW-0812">Transmembrane</keyword>
<dbReference type="Pfam" id="PF17963">
    <property type="entry name" value="Big_9"/>
    <property type="match status" value="1"/>
</dbReference>
<dbReference type="Gene3D" id="2.60.40.2810">
    <property type="match status" value="1"/>
</dbReference>
<dbReference type="InterPro" id="IPR014756">
    <property type="entry name" value="Ig_E-set"/>
</dbReference>
<dbReference type="Proteomes" id="UP001231189">
    <property type="component" value="Unassembled WGS sequence"/>
</dbReference>
<dbReference type="GO" id="GO:0051015">
    <property type="term" value="F:actin filament binding"/>
    <property type="evidence" value="ECO:0007669"/>
    <property type="project" value="InterPro"/>
</dbReference>
<dbReference type="InterPro" id="IPR013783">
    <property type="entry name" value="Ig-like_fold"/>
</dbReference>
<keyword evidence="4" id="KW-0472">Membrane</keyword>
<feature type="compositionally biased region" description="Polar residues" evidence="3">
    <location>
        <begin position="1049"/>
        <end position="1066"/>
    </location>
</feature>
<comment type="caution">
    <text evidence="7">The sequence shown here is derived from an EMBL/GenBank/DDBJ whole genome shotgun (WGS) entry which is preliminary data.</text>
</comment>
<feature type="signal peptide" evidence="5">
    <location>
        <begin position="1"/>
        <end position="23"/>
    </location>
</feature>
<dbReference type="InterPro" id="IPR056434">
    <property type="entry name" value="Ig_GEX2_N"/>
</dbReference>
<dbReference type="InterPro" id="IPR044801">
    <property type="entry name" value="Filamin"/>
</dbReference>
<feature type="chain" id="PRO_5042243781" description="GEX2 N-terminal Ig-like domain-containing protein" evidence="5">
    <location>
        <begin position="24"/>
        <end position="1136"/>
    </location>
</feature>
<dbReference type="AlphaFoldDB" id="A0AAD8TZL7"/>
<feature type="domain" description="GEX2 N-terminal Ig-like" evidence="6">
    <location>
        <begin position="32"/>
        <end position="134"/>
    </location>
</feature>
<feature type="repeat" description="Filamin" evidence="2">
    <location>
        <begin position="566"/>
        <end position="604"/>
    </location>
</feature>
<evidence type="ECO:0000256" key="2">
    <source>
        <dbReference type="PROSITE-ProRule" id="PRU00087"/>
    </source>
</evidence>
<feature type="repeat" description="Filamin" evidence="2">
    <location>
        <begin position="360"/>
        <end position="495"/>
    </location>
</feature>
<name>A0AAD8TZL7_LOLMU</name>